<dbReference type="GO" id="GO:0007399">
    <property type="term" value="P:nervous system development"/>
    <property type="evidence" value="ECO:0007669"/>
    <property type="project" value="UniProtKB-ARBA"/>
</dbReference>
<protein>
    <recommendedName>
        <fullName evidence="3">Sema domain-containing protein</fullName>
    </recommendedName>
</protein>
<dbReference type="SUPFAM" id="SSF101912">
    <property type="entry name" value="Sema domain"/>
    <property type="match status" value="1"/>
</dbReference>
<gene>
    <name evidence="4" type="ORF">M9458_023275</name>
</gene>
<evidence type="ECO:0000259" key="3">
    <source>
        <dbReference type="PROSITE" id="PS51004"/>
    </source>
</evidence>
<dbReference type="PANTHER" id="PTHR11036:SF27">
    <property type="entry name" value="SEMAPHORIN-3F"/>
    <property type="match status" value="1"/>
</dbReference>
<dbReference type="Gene3D" id="2.130.10.10">
    <property type="entry name" value="YVTN repeat-like/Quinoprotein amine dehydrogenase"/>
    <property type="match status" value="1"/>
</dbReference>
<comment type="caution">
    <text evidence="2">Lacks conserved residue(s) required for the propagation of feature annotation.</text>
</comment>
<dbReference type="AlphaFoldDB" id="A0ABD0Q3S0"/>
<evidence type="ECO:0000313" key="5">
    <source>
        <dbReference type="Proteomes" id="UP001529510"/>
    </source>
</evidence>
<evidence type="ECO:0000313" key="4">
    <source>
        <dbReference type="EMBL" id="KAL0180869.1"/>
    </source>
</evidence>
<reference evidence="4 5" key="1">
    <citation type="submission" date="2024-05" db="EMBL/GenBank/DDBJ databases">
        <title>Genome sequencing and assembly of Indian major carp, Cirrhinus mrigala (Hamilton, 1822).</title>
        <authorList>
            <person name="Mohindra V."/>
            <person name="Chowdhury L.M."/>
            <person name="Lal K."/>
            <person name="Jena J.K."/>
        </authorList>
    </citation>
    <scope>NUCLEOTIDE SEQUENCE [LARGE SCALE GENOMIC DNA]</scope>
    <source>
        <strain evidence="4">CM1030</strain>
        <tissue evidence="4">Blood</tissue>
    </source>
</reference>
<dbReference type="InterPro" id="IPR015943">
    <property type="entry name" value="WD40/YVTN_repeat-like_dom_sf"/>
</dbReference>
<organism evidence="4 5">
    <name type="scientific">Cirrhinus mrigala</name>
    <name type="common">Mrigala</name>
    <dbReference type="NCBI Taxonomy" id="683832"/>
    <lineage>
        <taxon>Eukaryota</taxon>
        <taxon>Metazoa</taxon>
        <taxon>Chordata</taxon>
        <taxon>Craniata</taxon>
        <taxon>Vertebrata</taxon>
        <taxon>Euteleostomi</taxon>
        <taxon>Actinopterygii</taxon>
        <taxon>Neopterygii</taxon>
        <taxon>Teleostei</taxon>
        <taxon>Ostariophysi</taxon>
        <taxon>Cypriniformes</taxon>
        <taxon>Cyprinidae</taxon>
        <taxon>Labeoninae</taxon>
        <taxon>Labeonini</taxon>
        <taxon>Cirrhinus</taxon>
    </lineage>
</organism>
<dbReference type="Pfam" id="PF01403">
    <property type="entry name" value="Sema"/>
    <property type="match status" value="1"/>
</dbReference>
<feature type="non-terminal residue" evidence="4">
    <location>
        <position position="55"/>
    </location>
</feature>
<keyword evidence="5" id="KW-1185">Reference proteome</keyword>
<dbReference type="InterPro" id="IPR001627">
    <property type="entry name" value="Semap_dom"/>
</dbReference>
<accession>A0ABD0Q3S0</accession>
<dbReference type="PROSITE" id="PS51004">
    <property type="entry name" value="SEMA"/>
    <property type="match status" value="1"/>
</dbReference>
<dbReference type="PANTHER" id="PTHR11036">
    <property type="entry name" value="SEMAPHORIN"/>
    <property type="match status" value="1"/>
</dbReference>
<feature type="domain" description="Sema" evidence="3">
    <location>
        <begin position="1"/>
        <end position="55"/>
    </location>
</feature>
<evidence type="ECO:0000256" key="1">
    <source>
        <dbReference type="ARBA" id="ARBA00023180"/>
    </source>
</evidence>
<dbReference type="Proteomes" id="UP001529510">
    <property type="component" value="Unassembled WGS sequence"/>
</dbReference>
<sequence>VINFMRNHPTMYNAVYPVHKRPLVVRTNVDYEFTTITVDQVTAADGNYEVLFLGT</sequence>
<keyword evidence="1" id="KW-0325">Glycoprotein</keyword>
<comment type="caution">
    <text evidence="4">The sequence shown here is derived from an EMBL/GenBank/DDBJ whole genome shotgun (WGS) entry which is preliminary data.</text>
</comment>
<dbReference type="EMBL" id="JAMKFB020000011">
    <property type="protein sequence ID" value="KAL0180869.1"/>
    <property type="molecule type" value="Genomic_DNA"/>
</dbReference>
<dbReference type="InterPro" id="IPR027231">
    <property type="entry name" value="Semaphorin"/>
</dbReference>
<feature type="non-terminal residue" evidence="4">
    <location>
        <position position="1"/>
    </location>
</feature>
<evidence type="ECO:0000256" key="2">
    <source>
        <dbReference type="PROSITE-ProRule" id="PRU00352"/>
    </source>
</evidence>
<dbReference type="InterPro" id="IPR036352">
    <property type="entry name" value="Semap_dom_sf"/>
</dbReference>
<proteinExistence type="predicted"/>
<name>A0ABD0Q3S0_CIRMR</name>